<reference evidence="2 3" key="1">
    <citation type="submission" date="2015-07" db="EMBL/GenBank/DDBJ databases">
        <title>The genome of Eufriesea mexicana.</title>
        <authorList>
            <person name="Pan H."/>
            <person name="Kapheim K."/>
        </authorList>
    </citation>
    <scope>NUCLEOTIDE SEQUENCE [LARGE SCALE GENOMIC DNA]</scope>
    <source>
        <strain evidence="2">0111107269</strain>
        <tissue evidence="2">Whole body</tissue>
    </source>
</reference>
<feature type="region of interest" description="Disordered" evidence="1">
    <location>
        <begin position="126"/>
        <end position="193"/>
    </location>
</feature>
<dbReference type="AlphaFoldDB" id="A0A310ST44"/>
<evidence type="ECO:0000313" key="3">
    <source>
        <dbReference type="Proteomes" id="UP000250275"/>
    </source>
</evidence>
<gene>
    <name evidence="2" type="ORF">WN48_06631</name>
</gene>
<name>A0A310ST44_9HYME</name>
<accession>A0A310ST44</accession>
<evidence type="ECO:0000256" key="1">
    <source>
        <dbReference type="SAM" id="MobiDB-lite"/>
    </source>
</evidence>
<keyword evidence="3" id="KW-1185">Reference proteome</keyword>
<dbReference type="Proteomes" id="UP000250275">
    <property type="component" value="Unassembled WGS sequence"/>
</dbReference>
<protein>
    <submittedName>
        <fullName evidence="2">Uncharacterized protein</fullName>
    </submittedName>
</protein>
<proteinExistence type="predicted"/>
<dbReference type="EMBL" id="KQ760497">
    <property type="protein sequence ID" value="OAD60100.1"/>
    <property type="molecule type" value="Genomic_DNA"/>
</dbReference>
<sequence>MEATQAAVAIPVEVAAIPVVVAAATPAAVGMVATPAAVEATPEAAVATPEAVVATLEAAEVVTLEVAEAATLEEAEVVTLEEVAAATPEEEVARAMLATEVTNINRKKSSPRATTFDHVSLIINHHRMSQKRKNASTSSIPRSKHETNTRNPAKLYQSNGTSADGTRRNEAESEVILANMKSSPKHPESALKV</sequence>
<organism evidence="2 3">
    <name type="scientific">Eufriesea mexicana</name>
    <dbReference type="NCBI Taxonomy" id="516756"/>
    <lineage>
        <taxon>Eukaryota</taxon>
        <taxon>Metazoa</taxon>
        <taxon>Ecdysozoa</taxon>
        <taxon>Arthropoda</taxon>
        <taxon>Hexapoda</taxon>
        <taxon>Insecta</taxon>
        <taxon>Pterygota</taxon>
        <taxon>Neoptera</taxon>
        <taxon>Endopterygota</taxon>
        <taxon>Hymenoptera</taxon>
        <taxon>Apocrita</taxon>
        <taxon>Aculeata</taxon>
        <taxon>Apoidea</taxon>
        <taxon>Anthophila</taxon>
        <taxon>Apidae</taxon>
        <taxon>Eufriesea</taxon>
    </lineage>
</organism>
<evidence type="ECO:0000313" key="2">
    <source>
        <dbReference type="EMBL" id="OAD60100.1"/>
    </source>
</evidence>